<evidence type="ECO:0000313" key="2">
    <source>
        <dbReference type="Proteomes" id="UP000747542"/>
    </source>
</evidence>
<proteinExistence type="predicted"/>
<comment type="caution">
    <text evidence="1">The sequence shown here is derived from an EMBL/GenBank/DDBJ whole genome shotgun (WGS) entry which is preliminary data.</text>
</comment>
<name>A0A8J5MQ91_HOMAM</name>
<evidence type="ECO:0000313" key="1">
    <source>
        <dbReference type="EMBL" id="KAG7159502.1"/>
    </source>
</evidence>
<protein>
    <submittedName>
        <fullName evidence="1">Uncharacterized protein</fullName>
    </submittedName>
</protein>
<reference evidence="1" key="1">
    <citation type="journal article" date="2021" name="Sci. Adv.">
        <title>The American lobster genome reveals insights on longevity, neural, and immune adaptations.</title>
        <authorList>
            <person name="Polinski J.M."/>
            <person name="Zimin A.V."/>
            <person name="Clark K.F."/>
            <person name="Kohn A.B."/>
            <person name="Sadowski N."/>
            <person name="Timp W."/>
            <person name="Ptitsyn A."/>
            <person name="Khanna P."/>
            <person name="Romanova D.Y."/>
            <person name="Williams P."/>
            <person name="Greenwood S.J."/>
            <person name="Moroz L.L."/>
            <person name="Walt D.R."/>
            <person name="Bodnar A.G."/>
        </authorList>
    </citation>
    <scope>NUCLEOTIDE SEQUENCE</scope>
    <source>
        <strain evidence="1">GMGI-L3</strain>
    </source>
</reference>
<organism evidence="1 2">
    <name type="scientific">Homarus americanus</name>
    <name type="common">American lobster</name>
    <dbReference type="NCBI Taxonomy" id="6706"/>
    <lineage>
        <taxon>Eukaryota</taxon>
        <taxon>Metazoa</taxon>
        <taxon>Ecdysozoa</taxon>
        <taxon>Arthropoda</taxon>
        <taxon>Crustacea</taxon>
        <taxon>Multicrustacea</taxon>
        <taxon>Malacostraca</taxon>
        <taxon>Eumalacostraca</taxon>
        <taxon>Eucarida</taxon>
        <taxon>Decapoda</taxon>
        <taxon>Pleocyemata</taxon>
        <taxon>Astacidea</taxon>
        <taxon>Nephropoidea</taxon>
        <taxon>Nephropidae</taxon>
        <taxon>Homarus</taxon>
    </lineage>
</organism>
<dbReference type="Proteomes" id="UP000747542">
    <property type="component" value="Unassembled WGS sequence"/>
</dbReference>
<accession>A0A8J5MQ91</accession>
<gene>
    <name evidence="1" type="ORF">Hamer_G004136</name>
</gene>
<sequence>MVAASNMVVAEVGVATKDLVVANTDMVVTTSKLVVATTDMVAATSEWRCQTDESVLEHPSASFTKTGRKHKCHIGRAVSTSDTLLKQSK</sequence>
<dbReference type="AlphaFoldDB" id="A0A8J5MQ91"/>
<dbReference type="EMBL" id="JAHLQT010033114">
    <property type="protein sequence ID" value="KAG7159502.1"/>
    <property type="molecule type" value="Genomic_DNA"/>
</dbReference>
<keyword evidence="2" id="KW-1185">Reference proteome</keyword>